<comment type="caution">
    <text evidence="2">The sequence shown here is derived from an EMBL/GenBank/DDBJ whole genome shotgun (WGS) entry which is preliminary data.</text>
</comment>
<evidence type="ECO:0000313" key="3">
    <source>
        <dbReference type="Proteomes" id="UP001249020"/>
    </source>
</evidence>
<keyword evidence="3" id="KW-1185">Reference proteome</keyword>
<proteinExistence type="predicted"/>
<dbReference type="InterPro" id="IPR002645">
    <property type="entry name" value="STAS_dom"/>
</dbReference>
<feature type="domain" description="STAS" evidence="1">
    <location>
        <begin position="1"/>
        <end position="104"/>
    </location>
</feature>
<reference evidence="2 3" key="1">
    <citation type="submission" date="2023-09" db="EMBL/GenBank/DDBJ databases">
        <authorList>
            <person name="Rey-Velasco X."/>
        </authorList>
    </citation>
    <scope>NUCLEOTIDE SEQUENCE [LARGE SCALE GENOMIC DNA]</scope>
    <source>
        <strain evidence="2 3">W409</strain>
    </source>
</reference>
<dbReference type="PROSITE" id="PS50801">
    <property type="entry name" value="STAS"/>
    <property type="match status" value="1"/>
</dbReference>
<protein>
    <submittedName>
        <fullName evidence="2">STAS domain-containing protein</fullName>
    </submittedName>
</protein>
<accession>A0AAW8R4A3</accession>
<dbReference type="EMBL" id="JAVRIE010000007">
    <property type="protein sequence ID" value="MDT0584097.1"/>
    <property type="molecule type" value="Genomic_DNA"/>
</dbReference>
<dbReference type="Gene3D" id="3.30.750.24">
    <property type="entry name" value="STAS domain"/>
    <property type="match status" value="1"/>
</dbReference>
<gene>
    <name evidence="2" type="ORF">RM544_16235</name>
</gene>
<dbReference type="InterPro" id="IPR036513">
    <property type="entry name" value="STAS_dom_sf"/>
</dbReference>
<dbReference type="RefSeq" id="WP_311362862.1">
    <property type="nucleotide sequence ID" value="NZ_JAVRIE010000007.1"/>
</dbReference>
<sequence>MQANLQTCEETQNLSLIISGDIDQLTLSKDYWLMASSKDKARLQKASKLRVDLADVVRGDSAGLAWLINLKRDLKQHGVDVTIQNSPAKLIELAKLSNAEQLIE</sequence>
<evidence type="ECO:0000313" key="2">
    <source>
        <dbReference type="EMBL" id="MDT0584097.1"/>
    </source>
</evidence>
<dbReference type="CDD" id="cd07043">
    <property type="entry name" value="STAS_anti-anti-sigma_factors"/>
    <property type="match status" value="1"/>
</dbReference>
<dbReference type="InterPro" id="IPR058548">
    <property type="entry name" value="MlaB-like_STAS"/>
</dbReference>
<dbReference type="Pfam" id="PF13466">
    <property type="entry name" value="STAS_2"/>
    <property type="match status" value="1"/>
</dbReference>
<dbReference type="SUPFAM" id="SSF52091">
    <property type="entry name" value="SpoIIaa-like"/>
    <property type="match status" value="1"/>
</dbReference>
<dbReference type="AlphaFoldDB" id="A0AAW8R4A3"/>
<name>A0AAW8R4A3_9ALTE</name>
<dbReference type="Proteomes" id="UP001249020">
    <property type="component" value="Unassembled WGS sequence"/>
</dbReference>
<organism evidence="2 3">
    <name type="scientific">Brumicola blandensis</name>
    <dbReference type="NCBI Taxonomy" id="3075611"/>
    <lineage>
        <taxon>Bacteria</taxon>
        <taxon>Pseudomonadati</taxon>
        <taxon>Pseudomonadota</taxon>
        <taxon>Gammaproteobacteria</taxon>
        <taxon>Alteromonadales</taxon>
        <taxon>Alteromonadaceae</taxon>
        <taxon>Brumicola</taxon>
    </lineage>
</organism>
<evidence type="ECO:0000259" key="1">
    <source>
        <dbReference type="PROSITE" id="PS50801"/>
    </source>
</evidence>